<dbReference type="Pfam" id="PF01436">
    <property type="entry name" value="NHL"/>
    <property type="match status" value="1"/>
</dbReference>
<dbReference type="Gene3D" id="2.120.10.30">
    <property type="entry name" value="TolB, C-terminal domain"/>
    <property type="match status" value="2"/>
</dbReference>
<protein>
    <recommendedName>
        <fullName evidence="4">Gluconolaconase</fullName>
    </recommendedName>
</protein>
<comment type="caution">
    <text evidence="2">The sequence shown here is derived from an EMBL/GenBank/DDBJ whole genome shotgun (WGS) entry which is preliminary data.</text>
</comment>
<dbReference type="GO" id="GO:0008270">
    <property type="term" value="F:zinc ion binding"/>
    <property type="evidence" value="ECO:0007669"/>
    <property type="project" value="UniProtKB-KW"/>
</dbReference>
<evidence type="ECO:0000256" key="1">
    <source>
        <dbReference type="ARBA" id="ARBA00022737"/>
    </source>
</evidence>
<dbReference type="OrthoDB" id="5240929at2"/>
<dbReference type="AlphaFoldDB" id="A0A7I9UXC4"/>
<keyword evidence="3" id="KW-1185">Reference proteome</keyword>
<dbReference type="RefSeq" id="WP_161926886.1">
    <property type="nucleotide sequence ID" value="NZ_BJOU01000001.1"/>
</dbReference>
<name>A0A7I9UXC4_9ACTN</name>
<dbReference type="EMBL" id="BJOU01000001">
    <property type="protein sequence ID" value="GED97582.1"/>
    <property type="molecule type" value="Genomic_DNA"/>
</dbReference>
<gene>
    <name evidence="2" type="ORF">nbrc107697_16210</name>
</gene>
<keyword evidence="1" id="KW-0677">Repeat</keyword>
<dbReference type="InterPro" id="IPR050952">
    <property type="entry name" value="TRIM-NHL_E3_ligases"/>
</dbReference>
<dbReference type="InterPro" id="IPR001258">
    <property type="entry name" value="NHL_repeat"/>
</dbReference>
<dbReference type="InterPro" id="IPR011042">
    <property type="entry name" value="6-blade_b-propeller_TolB-like"/>
</dbReference>
<proteinExistence type="predicted"/>
<evidence type="ECO:0008006" key="4">
    <source>
        <dbReference type="Google" id="ProtNLM"/>
    </source>
</evidence>
<dbReference type="SUPFAM" id="SSF63829">
    <property type="entry name" value="Calcium-dependent phosphotriesterase"/>
    <property type="match status" value="1"/>
</dbReference>
<accession>A0A7I9UXC4</accession>
<dbReference type="PANTHER" id="PTHR24104">
    <property type="entry name" value="E3 UBIQUITIN-PROTEIN LIGASE NHLRC1-RELATED"/>
    <property type="match status" value="1"/>
</dbReference>
<dbReference type="Proteomes" id="UP000444980">
    <property type="component" value="Unassembled WGS sequence"/>
</dbReference>
<reference evidence="3" key="1">
    <citation type="submission" date="2019-06" db="EMBL/GenBank/DDBJ databases">
        <title>Gordonia isolated from sludge of a wastewater treatment plant.</title>
        <authorList>
            <person name="Tamura T."/>
            <person name="Aoyama K."/>
            <person name="Kang Y."/>
            <person name="Saito S."/>
            <person name="Akiyama N."/>
            <person name="Yazawa K."/>
            <person name="Gonoi T."/>
            <person name="Mikami Y."/>
        </authorList>
    </citation>
    <scope>NUCLEOTIDE SEQUENCE [LARGE SCALE GENOMIC DNA]</scope>
    <source>
        <strain evidence="3">NBRC 107697</strain>
    </source>
</reference>
<organism evidence="2 3">
    <name type="scientific">Gordonia crocea</name>
    <dbReference type="NCBI Taxonomy" id="589162"/>
    <lineage>
        <taxon>Bacteria</taxon>
        <taxon>Bacillati</taxon>
        <taxon>Actinomycetota</taxon>
        <taxon>Actinomycetes</taxon>
        <taxon>Mycobacteriales</taxon>
        <taxon>Gordoniaceae</taxon>
        <taxon>Gordonia</taxon>
    </lineage>
</organism>
<evidence type="ECO:0000313" key="2">
    <source>
        <dbReference type="EMBL" id="GED97582.1"/>
    </source>
</evidence>
<sequence>MRRYSTPLTLPFPGLGRPHGLAIDARGGLLVTDYEPDPDAPPGLGVTKWGRLSRVPAEGGAPTTIMDTLGMPDGVAAGAAGEIYVADNNSSSLVVSANATVSLWPSVGPDRKPCGVAVGPDGAVYAVYHPGFTRGEGRGGVLRLADKKSVFGKAKHVRLPIDVRFPGGMAVDAAGVVYVVDGRVVKRWAPGEPGATTLPFTGLNFPSAVAVDSVGAVYVSDMGDDPKVVVLEQATGEQHRLPVEGLGAPRGIAIDAAGDVIIADSAQRRIVVVPPG</sequence>
<evidence type="ECO:0000313" key="3">
    <source>
        <dbReference type="Proteomes" id="UP000444980"/>
    </source>
</evidence>
<dbReference type="PANTHER" id="PTHR24104:SF25">
    <property type="entry name" value="PROTEIN LIN-41"/>
    <property type="match status" value="1"/>
</dbReference>